<evidence type="ECO:0008006" key="3">
    <source>
        <dbReference type="Google" id="ProtNLM"/>
    </source>
</evidence>
<name>A0A136ILR9_9PEZI</name>
<gene>
    <name evidence="1" type="ORF">Micbo1qcDRAFT_220235</name>
</gene>
<evidence type="ECO:0000313" key="2">
    <source>
        <dbReference type="Proteomes" id="UP000070501"/>
    </source>
</evidence>
<dbReference type="OrthoDB" id="4664297at2759"/>
<protein>
    <recommendedName>
        <fullName evidence="3">Phytanoyl-CoA dioxygenase</fullName>
    </recommendedName>
</protein>
<proteinExistence type="predicted"/>
<dbReference type="Proteomes" id="UP000070501">
    <property type="component" value="Unassembled WGS sequence"/>
</dbReference>
<organism evidence="1 2">
    <name type="scientific">Microdochium bolleyi</name>
    <dbReference type="NCBI Taxonomy" id="196109"/>
    <lineage>
        <taxon>Eukaryota</taxon>
        <taxon>Fungi</taxon>
        <taxon>Dikarya</taxon>
        <taxon>Ascomycota</taxon>
        <taxon>Pezizomycotina</taxon>
        <taxon>Sordariomycetes</taxon>
        <taxon>Xylariomycetidae</taxon>
        <taxon>Xylariales</taxon>
        <taxon>Microdochiaceae</taxon>
        <taxon>Microdochium</taxon>
    </lineage>
</organism>
<dbReference type="SUPFAM" id="SSF51197">
    <property type="entry name" value="Clavaminate synthase-like"/>
    <property type="match status" value="1"/>
</dbReference>
<dbReference type="EMBL" id="KQ964273">
    <property type="protein sequence ID" value="KXJ85902.1"/>
    <property type="molecule type" value="Genomic_DNA"/>
</dbReference>
<dbReference type="Gene3D" id="2.60.120.620">
    <property type="entry name" value="q2cbj1_9rhob like domain"/>
    <property type="match status" value="1"/>
</dbReference>
<sequence length="367" mass="40896">MATTTATGSPTMDELLSHQKFNTLTPEQVTQFMKHGFVRIPGAIPLDKVDWWTRDVWSRLGADPNDKSTWGDRDRVHMAKHNYIPTSEIAPKAWEAICELLGGADRIADNGKEWVDSFIVNLGSEAGEGKVVEPRELDNWHCDGDFFVHQLDSPEQALLVIPCWSDVVSGGGATVICTEGPQRIGQLLYDNPQGLNPAMQDRNVPAVKSSYLGEQSEYKKAVRAAADDSFFEMTGNKGDVVLMHPLMLHSAANNAKRAIRIITNPPVSLKEPFKFDREDPTQYSLVELKTMQDLGGPEKLKGWKITQPRALVVPERQRLQNEQLRLENERLKALGRAVTWAKRTLSIRNATHAGDTARVTIGGEHID</sequence>
<dbReference type="InParanoid" id="A0A136ILR9"/>
<accession>A0A136ILR9</accession>
<evidence type="ECO:0000313" key="1">
    <source>
        <dbReference type="EMBL" id="KXJ85902.1"/>
    </source>
</evidence>
<keyword evidence="2" id="KW-1185">Reference proteome</keyword>
<dbReference type="AlphaFoldDB" id="A0A136ILR9"/>
<reference evidence="2" key="1">
    <citation type="submission" date="2016-02" db="EMBL/GenBank/DDBJ databases">
        <title>Draft genome sequence of Microdochium bolleyi, a fungal endophyte of beachgrass.</title>
        <authorList>
            <consortium name="DOE Joint Genome Institute"/>
            <person name="David A.S."/>
            <person name="May G."/>
            <person name="Haridas S."/>
            <person name="Lim J."/>
            <person name="Wang M."/>
            <person name="Labutti K."/>
            <person name="Lipzen A."/>
            <person name="Barry K."/>
            <person name="Grigoriev I.V."/>
        </authorList>
    </citation>
    <scope>NUCLEOTIDE SEQUENCE [LARGE SCALE GENOMIC DNA]</scope>
    <source>
        <strain evidence="2">J235TASD1</strain>
    </source>
</reference>